<keyword evidence="12" id="KW-1185">Reference proteome</keyword>
<dbReference type="GO" id="GO:0006303">
    <property type="term" value="P:double-strand break repair via nonhomologous end joining"/>
    <property type="evidence" value="ECO:0007669"/>
    <property type="project" value="TreeGrafter"/>
</dbReference>
<comment type="caution">
    <text evidence="11">The sequence shown here is derived from an EMBL/GenBank/DDBJ whole genome shotgun (WGS) entry which is preliminary data.</text>
</comment>
<accession>A0AAN7AVP9</accession>
<feature type="domain" description="XLF-like N-terminal" evidence="9">
    <location>
        <begin position="6"/>
        <end position="128"/>
    </location>
</feature>
<dbReference type="PANTHER" id="PTHR32235:SF1">
    <property type="entry name" value="NON-HOMOLOGOUS END-JOINING FACTOR 1"/>
    <property type="match status" value="1"/>
</dbReference>
<evidence type="ECO:0000256" key="4">
    <source>
        <dbReference type="ARBA" id="ARBA00023204"/>
    </source>
</evidence>
<dbReference type="Pfam" id="PF09302">
    <property type="entry name" value="XLF"/>
    <property type="match status" value="1"/>
</dbReference>
<evidence type="ECO:0000256" key="8">
    <source>
        <dbReference type="SAM" id="MobiDB-lite"/>
    </source>
</evidence>
<feature type="domain" description="XLF-like coiled-coil region" evidence="10">
    <location>
        <begin position="130"/>
        <end position="182"/>
    </location>
</feature>
<keyword evidence="2" id="KW-0227">DNA damage</keyword>
<comment type="subcellular location">
    <subcellularLocation>
        <location evidence="1">Nucleus</location>
    </subcellularLocation>
</comment>
<feature type="compositionally biased region" description="Polar residues" evidence="8">
    <location>
        <begin position="407"/>
        <end position="416"/>
    </location>
</feature>
<proteinExistence type="inferred from homology"/>
<evidence type="ECO:0000256" key="1">
    <source>
        <dbReference type="ARBA" id="ARBA00004123"/>
    </source>
</evidence>
<keyword evidence="4" id="KW-0234">DNA repair</keyword>
<dbReference type="InterPro" id="IPR015381">
    <property type="entry name" value="XLF-like_N"/>
</dbReference>
<feature type="region of interest" description="Disordered" evidence="8">
    <location>
        <begin position="271"/>
        <end position="534"/>
    </location>
</feature>
<feature type="compositionally biased region" description="Low complexity" evidence="8">
    <location>
        <begin position="471"/>
        <end position="482"/>
    </location>
</feature>
<reference evidence="11" key="1">
    <citation type="journal article" date="2023" name="Mol. Phylogenet. Evol.">
        <title>Genome-scale phylogeny and comparative genomics of the fungal order Sordariales.</title>
        <authorList>
            <person name="Hensen N."/>
            <person name="Bonometti L."/>
            <person name="Westerberg I."/>
            <person name="Brannstrom I.O."/>
            <person name="Guillou S."/>
            <person name="Cros-Aarteil S."/>
            <person name="Calhoun S."/>
            <person name="Haridas S."/>
            <person name="Kuo A."/>
            <person name="Mondo S."/>
            <person name="Pangilinan J."/>
            <person name="Riley R."/>
            <person name="LaButti K."/>
            <person name="Andreopoulos B."/>
            <person name="Lipzen A."/>
            <person name="Chen C."/>
            <person name="Yan M."/>
            <person name="Daum C."/>
            <person name="Ng V."/>
            <person name="Clum A."/>
            <person name="Steindorff A."/>
            <person name="Ohm R.A."/>
            <person name="Martin F."/>
            <person name="Silar P."/>
            <person name="Natvig D.O."/>
            <person name="Lalanne C."/>
            <person name="Gautier V."/>
            <person name="Ament-Velasquez S.L."/>
            <person name="Kruys A."/>
            <person name="Hutchinson M.I."/>
            <person name="Powell A.J."/>
            <person name="Barry K."/>
            <person name="Miller A.N."/>
            <person name="Grigoriev I.V."/>
            <person name="Debuchy R."/>
            <person name="Gladieux P."/>
            <person name="Hiltunen Thoren M."/>
            <person name="Johannesson H."/>
        </authorList>
    </citation>
    <scope>NUCLEOTIDE SEQUENCE</scope>
    <source>
        <strain evidence="11">CBS 315.58</strain>
    </source>
</reference>
<organism evidence="11 12">
    <name type="scientific">Triangularia verruculosa</name>
    <dbReference type="NCBI Taxonomy" id="2587418"/>
    <lineage>
        <taxon>Eukaryota</taxon>
        <taxon>Fungi</taxon>
        <taxon>Dikarya</taxon>
        <taxon>Ascomycota</taxon>
        <taxon>Pezizomycotina</taxon>
        <taxon>Sordariomycetes</taxon>
        <taxon>Sordariomycetidae</taxon>
        <taxon>Sordariales</taxon>
        <taxon>Podosporaceae</taxon>
        <taxon>Triangularia</taxon>
    </lineage>
</organism>
<feature type="compositionally biased region" description="Acidic residues" evidence="8">
    <location>
        <begin position="395"/>
        <end position="406"/>
    </location>
</feature>
<evidence type="ECO:0000313" key="11">
    <source>
        <dbReference type="EMBL" id="KAK4202956.1"/>
    </source>
</evidence>
<feature type="compositionally biased region" description="Acidic residues" evidence="8">
    <location>
        <begin position="325"/>
        <end position="339"/>
    </location>
</feature>
<evidence type="ECO:0000256" key="7">
    <source>
        <dbReference type="ARBA" id="ARBA00044529"/>
    </source>
</evidence>
<dbReference type="InterPro" id="IPR053829">
    <property type="entry name" value="XLF-like_CC"/>
</dbReference>
<evidence type="ECO:0000313" key="12">
    <source>
        <dbReference type="Proteomes" id="UP001303160"/>
    </source>
</evidence>
<keyword evidence="5" id="KW-0539">Nucleus</keyword>
<reference evidence="11" key="2">
    <citation type="submission" date="2023-05" db="EMBL/GenBank/DDBJ databases">
        <authorList>
            <consortium name="Lawrence Berkeley National Laboratory"/>
            <person name="Steindorff A."/>
            <person name="Hensen N."/>
            <person name="Bonometti L."/>
            <person name="Westerberg I."/>
            <person name="Brannstrom I.O."/>
            <person name="Guillou S."/>
            <person name="Cros-Aarteil S."/>
            <person name="Calhoun S."/>
            <person name="Haridas S."/>
            <person name="Kuo A."/>
            <person name="Mondo S."/>
            <person name="Pangilinan J."/>
            <person name="Riley R."/>
            <person name="Labutti K."/>
            <person name="Andreopoulos B."/>
            <person name="Lipzen A."/>
            <person name="Chen C."/>
            <person name="Yanf M."/>
            <person name="Daum C."/>
            <person name="Ng V."/>
            <person name="Clum A."/>
            <person name="Ohm R."/>
            <person name="Martin F."/>
            <person name="Silar P."/>
            <person name="Natvig D."/>
            <person name="Lalanne C."/>
            <person name="Gautier V."/>
            <person name="Ament-Velasquez S.L."/>
            <person name="Kruys A."/>
            <person name="Hutchinson M.I."/>
            <person name="Powell A.J."/>
            <person name="Barry K."/>
            <person name="Miller A.N."/>
            <person name="Grigoriev I.V."/>
            <person name="Debuchy R."/>
            <person name="Gladieux P."/>
            <person name="Thoren M.H."/>
            <person name="Johannesson H."/>
        </authorList>
    </citation>
    <scope>NUCLEOTIDE SEQUENCE</scope>
    <source>
        <strain evidence="11">CBS 315.58</strain>
    </source>
</reference>
<dbReference type="AlphaFoldDB" id="A0AAN7AVP9"/>
<keyword evidence="3" id="KW-0238">DNA-binding</keyword>
<dbReference type="Gene3D" id="2.170.210.10">
    <property type="entry name" value="DNA double-strand break repair and VJ recombination XRCC4, N-terminal"/>
    <property type="match status" value="1"/>
</dbReference>
<dbReference type="EMBL" id="MU863893">
    <property type="protein sequence ID" value="KAK4202956.1"/>
    <property type="molecule type" value="Genomic_DNA"/>
</dbReference>
<dbReference type="GO" id="GO:0032807">
    <property type="term" value="C:DNA ligase IV complex"/>
    <property type="evidence" value="ECO:0007669"/>
    <property type="project" value="TreeGrafter"/>
</dbReference>
<protein>
    <recommendedName>
        <fullName evidence="7">Non-homologous end-joining factor 1</fullName>
    </recommendedName>
</protein>
<dbReference type="InterPro" id="IPR052287">
    <property type="entry name" value="NHEJ_factor"/>
</dbReference>
<dbReference type="Proteomes" id="UP001303160">
    <property type="component" value="Unassembled WGS sequence"/>
</dbReference>
<name>A0AAN7AVP9_9PEZI</name>
<evidence type="ECO:0000259" key="10">
    <source>
        <dbReference type="Pfam" id="PF21928"/>
    </source>
</evidence>
<dbReference type="GO" id="GO:0045027">
    <property type="term" value="F:DNA end binding"/>
    <property type="evidence" value="ECO:0007669"/>
    <property type="project" value="TreeGrafter"/>
</dbReference>
<feature type="compositionally biased region" description="Basic and acidic residues" evidence="8">
    <location>
        <begin position="498"/>
        <end position="521"/>
    </location>
</feature>
<evidence type="ECO:0000259" key="9">
    <source>
        <dbReference type="Pfam" id="PF09302"/>
    </source>
</evidence>
<evidence type="ECO:0000256" key="6">
    <source>
        <dbReference type="ARBA" id="ARBA00025747"/>
    </source>
</evidence>
<comment type="similarity">
    <text evidence="6">Belongs to the XRCC4-XLF family. XLF subfamily.</text>
</comment>
<dbReference type="InterPro" id="IPR038051">
    <property type="entry name" value="XRCC4-like_N_sf"/>
</dbReference>
<dbReference type="PANTHER" id="PTHR32235">
    <property type="entry name" value="NON-HOMOLOGOUS END-JOINING FACTOR 1"/>
    <property type="match status" value="1"/>
</dbReference>
<evidence type="ECO:0000256" key="3">
    <source>
        <dbReference type="ARBA" id="ARBA00023125"/>
    </source>
</evidence>
<dbReference type="CDD" id="cd22285">
    <property type="entry name" value="HD_XLF_N"/>
    <property type="match status" value="1"/>
</dbReference>
<evidence type="ECO:0000256" key="5">
    <source>
        <dbReference type="ARBA" id="ARBA00023242"/>
    </source>
</evidence>
<sequence>MSNHPSWRLLPVEAPDIPNLLVSATFTKDSYRFRLTDLANVWVEDMERKPIIKRGLMEDTSIDLSDGPDQVRRMLGILQAAFDPDNPEHSDTSLTLARDDDHDSLVLHVTCVLPQPLKPFKWPMQLKKCPQSNLATELVLPMVQAHEAKLQEIDHLISALREKDSIIARLVDKLEATGTGLEHVFNSLSGKRKVTRAAAEAKVKGLAPFSVAEFRNSTPEPRSVAQPSDVSTLLEDVFGTTGLAYKPDLDLEASAMLNDWWIKIGKGKHVGLVGKPSRKKARTPSPPPATETKVKNEDEDDFQVQVTPSGAPKRDTRARAQPEAINDDDETSSGEDEDQQAASSARKDQTPSPSKPARSRVGALGRHKAQSTSPVPRRTPPRKAAANLATGSYNDDSETASDDDQVNDASHSSPQPAKQLPTRGGLGRIGGKAKPDPASPEPKRPISPVALENKPSPAPKRQKLGIIGKHSSTPDAEASAPSDDARGRSKRKTPASVPRERETSQERADRKRAELQKELESRAAAGPAKKKRKF</sequence>
<dbReference type="Pfam" id="PF21928">
    <property type="entry name" value="XLF_CC"/>
    <property type="match status" value="1"/>
</dbReference>
<evidence type="ECO:0000256" key="2">
    <source>
        <dbReference type="ARBA" id="ARBA00022763"/>
    </source>
</evidence>
<gene>
    <name evidence="11" type="ORF">QBC40DRAFT_34511</name>
</gene>